<gene>
    <name evidence="2" type="ORF">DFR68_11325</name>
</gene>
<name>A0A370GPS5_9NOCA</name>
<dbReference type="Gene3D" id="1.10.1200.10">
    <property type="entry name" value="ACP-like"/>
    <property type="match status" value="1"/>
</dbReference>
<dbReference type="EMBL" id="QQAZ01000013">
    <property type="protein sequence ID" value="RDI45256.1"/>
    <property type="molecule type" value="Genomic_DNA"/>
</dbReference>
<protein>
    <submittedName>
        <fullName evidence="2">Acyl carrier protein</fullName>
    </submittedName>
</protein>
<evidence type="ECO:0000313" key="2">
    <source>
        <dbReference type="EMBL" id="RDI45256.1"/>
    </source>
</evidence>
<dbReference type="InterPro" id="IPR036736">
    <property type="entry name" value="ACP-like_sf"/>
</dbReference>
<dbReference type="PROSITE" id="PS50075">
    <property type="entry name" value="CARRIER"/>
    <property type="match status" value="1"/>
</dbReference>
<keyword evidence="3" id="KW-1185">Reference proteome</keyword>
<proteinExistence type="predicted"/>
<dbReference type="OrthoDB" id="4564178at2"/>
<dbReference type="AlphaFoldDB" id="A0A370GPS5"/>
<dbReference type="Proteomes" id="UP000255355">
    <property type="component" value="Unassembled WGS sequence"/>
</dbReference>
<dbReference type="RefSeq" id="WP_147289087.1">
    <property type="nucleotide sequence ID" value="NZ_QQAZ01000013.1"/>
</dbReference>
<sequence>MTVNPAQEMSSLHIAIREIVAAELEIDPGDLDPTADFENEYEADSLTLLAVVTRFERELSIVIPSDETVEMTNLERVFELVAQHGHTAATSPGGTASDV</sequence>
<comment type="caution">
    <text evidence="2">The sequence shown here is derived from an EMBL/GenBank/DDBJ whole genome shotgun (WGS) entry which is preliminary data.</text>
</comment>
<organism evidence="2 3">
    <name type="scientific">Nocardia mexicana</name>
    <dbReference type="NCBI Taxonomy" id="279262"/>
    <lineage>
        <taxon>Bacteria</taxon>
        <taxon>Bacillati</taxon>
        <taxon>Actinomycetota</taxon>
        <taxon>Actinomycetes</taxon>
        <taxon>Mycobacteriales</taxon>
        <taxon>Nocardiaceae</taxon>
        <taxon>Nocardia</taxon>
    </lineage>
</organism>
<dbReference type="Pfam" id="PF00550">
    <property type="entry name" value="PP-binding"/>
    <property type="match status" value="1"/>
</dbReference>
<reference evidence="2 3" key="1">
    <citation type="submission" date="2018-07" db="EMBL/GenBank/DDBJ databases">
        <title>Genomic Encyclopedia of Type Strains, Phase IV (KMG-IV): sequencing the most valuable type-strain genomes for metagenomic binning, comparative biology and taxonomic classification.</title>
        <authorList>
            <person name="Goeker M."/>
        </authorList>
    </citation>
    <scope>NUCLEOTIDE SEQUENCE [LARGE SCALE GENOMIC DNA]</scope>
    <source>
        <strain evidence="2 3">DSM 44952</strain>
    </source>
</reference>
<evidence type="ECO:0000313" key="3">
    <source>
        <dbReference type="Proteomes" id="UP000255355"/>
    </source>
</evidence>
<dbReference type="STRING" id="1210089.GCA_001613165_03049"/>
<accession>A0A370GPS5</accession>
<feature type="domain" description="Carrier" evidence="1">
    <location>
        <begin position="7"/>
        <end position="85"/>
    </location>
</feature>
<dbReference type="SUPFAM" id="SSF47336">
    <property type="entry name" value="ACP-like"/>
    <property type="match status" value="1"/>
</dbReference>
<evidence type="ECO:0000259" key="1">
    <source>
        <dbReference type="PROSITE" id="PS50075"/>
    </source>
</evidence>
<dbReference type="InterPro" id="IPR009081">
    <property type="entry name" value="PP-bd_ACP"/>
</dbReference>